<reference evidence="3 4" key="1">
    <citation type="submission" date="2016-10" db="EMBL/GenBank/DDBJ databases">
        <authorList>
            <person name="de Groot N.N."/>
        </authorList>
    </citation>
    <scope>NUCLEOTIDE SEQUENCE [LARGE SCALE GENOMIC DNA]</scope>
    <source>
        <strain evidence="3 4">DSM 44149</strain>
    </source>
</reference>
<sequence length="163" mass="17545">MKSLPLPLRVAAGLAVTAVEQARKLPQSLAGLPVTVASVAMQASMRAQQHLTELAIKGDEALATFRTAEEAPEWATFDEDIDLSEPAAEAKTAQAGKTEAEAEQPGPEALPGYDDLTFAQLRGRLKSLTAEQLEEVLAHERAHADREAFVRMLTNRLTTVRGS</sequence>
<dbReference type="STRING" id="211114.SAMN04489726_4914"/>
<dbReference type="EMBL" id="LT629701">
    <property type="protein sequence ID" value="SDN10036.1"/>
    <property type="molecule type" value="Genomic_DNA"/>
</dbReference>
<dbReference type="Proteomes" id="UP000183376">
    <property type="component" value="Chromosome I"/>
</dbReference>
<feature type="region of interest" description="Disordered" evidence="1">
    <location>
        <begin position="87"/>
        <end position="113"/>
    </location>
</feature>
<protein>
    <recommendedName>
        <fullName evidence="2">DUF8129 domain-containing protein</fullName>
    </recommendedName>
</protein>
<gene>
    <name evidence="3" type="ORF">SAMN04489726_4914</name>
</gene>
<evidence type="ECO:0000259" key="2">
    <source>
        <dbReference type="Pfam" id="PF26450"/>
    </source>
</evidence>
<dbReference type="NCBIfam" id="NF033649">
    <property type="entry name" value="LipDrop_Rv1109c"/>
    <property type="match status" value="1"/>
</dbReference>
<evidence type="ECO:0000313" key="3">
    <source>
        <dbReference type="EMBL" id="SDN10036.1"/>
    </source>
</evidence>
<organism evidence="3 4">
    <name type="scientific">Allokutzneria albata</name>
    <name type="common">Kibdelosporangium albatum</name>
    <dbReference type="NCBI Taxonomy" id="211114"/>
    <lineage>
        <taxon>Bacteria</taxon>
        <taxon>Bacillati</taxon>
        <taxon>Actinomycetota</taxon>
        <taxon>Actinomycetes</taxon>
        <taxon>Pseudonocardiales</taxon>
        <taxon>Pseudonocardiaceae</taxon>
        <taxon>Allokutzneria</taxon>
    </lineage>
</organism>
<dbReference type="AlphaFoldDB" id="A0A1G9YNL1"/>
<dbReference type="InterPro" id="IPR047728">
    <property type="entry name" value="LipDrop-assoc"/>
</dbReference>
<proteinExistence type="predicted"/>
<dbReference type="RefSeq" id="WP_030427620.1">
    <property type="nucleotide sequence ID" value="NZ_JOEF01000002.1"/>
</dbReference>
<evidence type="ECO:0000313" key="4">
    <source>
        <dbReference type="Proteomes" id="UP000183376"/>
    </source>
</evidence>
<keyword evidence="4" id="KW-1185">Reference proteome</keyword>
<evidence type="ECO:0000256" key="1">
    <source>
        <dbReference type="SAM" id="MobiDB-lite"/>
    </source>
</evidence>
<dbReference type="InterPro" id="IPR058442">
    <property type="entry name" value="DUF8129"/>
</dbReference>
<dbReference type="Pfam" id="PF26450">
    <property type="entry name" value="DUF8129"/>
    <property type="match status" value="1"/>
</dbReference>
<feature type="domain" description="DUF8129" evidence="2">
    <location>
        <begin position="121"/>
        <end position="158"/>
    </location>
</feature>
<name>A0A1G9YNL1_ALLAB</name>
<accession>A0A1G9YNL1</accession>
<dbReference type="eggNOG" id="ENOG50334VK">
    <property type="taxonomic scope" value="Bacteria"/>
</dbReference>